<evidence type="ECO:0000256" key="5">
    <source>
        <dbReference type="ARBA" id="ARBA00022989"/>
    </source>
</evidence>
<evidence type="ECO:0000259" key="10">
    <source>
        <dbReference type="Pfam" id="PF06738"/>
    </source>
</evidence>
<name>A0AAP4C5X0_9MICC</name>
<comment type="subcellular location">
    <subcellularLocation>
        <location evidence="1">Cell membrane</location>
        <topology evidence="1">Multi-pass membrane protein</topology>
    </subcellularLocation>
</comment>
<comment type="caution">
    <text evidence="12">The sequence shown here is derived from an EMBL/GenBank/DDBJ whole genome shotgun (WGS) entry which is preliminary data.</text>
</comment>
<evidence type="ECO:0000313" key="13">
    <source>
        <dbReference type="Proteomes" id="UP001240483"/>
    </source>
</evidence>
<feature type="transmembrane region" description="Helical" evidence="9">
    <location>
        <begin position="527"/>
        <end position="544"/>
    </location>
</feature>
<feature type="transmembrane region" description="Helical" evidence="9">
    <location>
        <begin position="370"/>
        <end position="391"/>
    </location>
</feature>
<sequence>MTDRQNSRQPRFRRKNKTVPNLQPHQAGLDPDVPHPTTFDPNIPLPAVPPPSIRSIANDNDNLLREESRAKPTHAEPAHAGPTDAGPTDAEAADVEVVDPSHPADTSATSVWTVAQRQGSILRSLEAAQITQDQTPVADSTRATDGERAASTASIGEIASQETGRPHKRKSPRGARSPHRRGKASATEKASGRKHKTKANAAEQRATTAPLVRGLRGMFQGEAPATTTFNIVDRLIGSPFEQAAARTDPQAEAEKEAENVRRAMRFALDIAELMLRWGSGAQEVETAIIAVTASSGLRHIDVDITNQSIHLNWTPPEGMPVSVMRVVRSFSDNYKSLAALHQLVADIAAGRVEIEAAQARMRAIRRYRHPYSATVTFIGSLAFATLFVVFIGGGLRAATAVFFTQAVISTVTRLNIKWRVPEFFNVASSTLLATVIALVLYNYEIIRNPEMVVAGGLMLILPAGRFVSAVQDAIYGFPLTAVSRLFSALIIYAAIITGVMAGAYVAASFNLSEIDLARPPAANGLPFWVLTLLVVFAVLSGAVIQQVAPRHLLPIALVVVAGYSTYWIFAHNLNVGPRATPAVAAAVMGLLARLIAQRLNIPSLILIVPSIIIMLPGLAIFRSMYAMVQQAEGISTSLAGMVVSFSIIMAIAVGAAFGDLLARPFTAGLNLAYKQRTRRR</sequence>
<dbReference type="EMBL" id="JASODW010000003">
    <property type="protein sequence ID" value="MDK6274809.1"/>
    <property type="molecule type" value="Genomic_DNA"/>
</dbReference>
<feature type="transmembrane region" description="Helical" evidence="9">
    <location>
        <begin position="453"/>
        <end position="474"/>
    </location>
</feature>
<evidence type="ECO:0000256" key="7">
    <source>
        <dbReference type="ARBA" id="ARBA00034125"/>
    </source>
</evidence>
<feature type="transmembrane region" description="Helical" evidence="9">
    <location>
        <begin position="397"/>
        <end position="416"/>
    </location>
</feature>
<feature type="transmembrane region" description="Helical" evidence="9">
    <location>
        <begin position="637"/>
        <end position="657"/>
    </location>
</feature>
<feature type="transmembrane region" description="Helical" evidence="9">
    <location>
        <begin position="575"/>
        <end position="596"/>
    </location>
</feature>
<feature type="transmembrane region" description="Helical" evidence="9">
    <location>
        <begin position="486"/>
        <end position="507"/>
    </location>
</feature>
<evidence type="ECO:0000256" key="4">
    <source>
        <dbReference type="ARBA" id="ARBA00022692"/>
    </source>
</evidence>
<dbReference type="InterPro" id="IPR024528">
    <property type="entry name" value="ThrE_2"/>
</dbReference>
<dbReference type="Pfam" id="PF12821">
    <property type="entry name" value="ThrE_2"/>
    <property type="match status" value="1"/>
</dbReference>
<evidence type="ECO:0000313" key="12">
    <source>
        <dbReference type="EMBL" id="MDK6274809.1"/>
    </source>
</evidence>
<feature type="domain" description="Threonine/serine exporter-like N-terminal" evidence="10">
    <location>
        <begin position="265"/>
        <end position="504"/>
    </location>
</feature>
<keyword evidence="4 9" id="KW-0812">Transmembrane</keyword>
<keyword evidence="3" id="KW-0997">Cell inner membrane</keyword>
<reference evidence="12" key="1">
    <citation type="submission" date="2023-05" db="EMBL/GenBank/DDBJ databases">
        <title>Cataloging the Phylogenetic Diversity of Human Bladder Bacteria.</title>
        <authorList>
            <person name="Du J."/>
        </authorList>
    </citation>
    <scope>NUCLEOTIDE SEQUENCE</scope>
    <source>
        <strain evidence="12">UMB9978</strain>
    </source>
</reference>
<evidence type="ECO:0000259" key="11">
    <source>
        <dbReference type="Pfam" id="PF12821"/>
    </source>
</evidence>
<evidence type="ECO:0000256" key="9">
    <source>
        <dbReference type="SAM" id="Phobius"/>
    </source>
</evidence>
<dbReference type="InterPro" id="IPR050539">
    <property type="entry name" value="ThrE_Dicarb/AminoAcid_Exp"/>
</dbReference>
<comment type="similarity">
    <text evidence="7">Belongs to the ThrE exporter (TC 2.A.79) family.</text>
</comment>
<dbReference type="GO" id="GO:0022857">
    <property type="term" value="F:transmembrane transporter activity"/>
    <property type="evidence" value="ECO:0007669"/>
    <property type="project" value="InterPro"/>
</dbReference>
<evidence type="ECO:0000256" key="2">
    <source>
        <dbReference type="ARBA" id="ARBA00022475"/>
    </source>
</evidence>
<dbReference type="GO" id="GO:0005886">
    <property type="term" value="C:plasma membrane"/>
    <property type="evidence" value="ECO:0007669"/>
    <property type="project" value="UniProtKB-SubCell"/>
</dbReference>
<evidence type="ECO:0000256" key="8">
    <source>
        <dbReference type="SAM" id="MobiDB-lite"/>
    </source>
</evidence>
<dbReference type="Pfam" id="PF06738">
    <property type="entry name" value="ThrE"/>
    <property type="match status" value="1"/>
</dbReference>
<dbReference type="GO" id="GO:0015744">
    <property type="term" value="P:succinate transport"/>
    <property type="evidence" value="ECO:0007669"/>
    <property type="project" value="TreeGrafter"/>
</dbReference>
<feature type="region of interest" description="Disordered" evidence="8">
    <location>
        <begin position="130"/>
        <end position="208"/>
    </location>
</feature>
<accession>A0AAP4C5X0</accession>
<dbReference type="Proteomes" id="UP001240483">
    <property type="component" value="Unassembled WGS sequence"/>
</dbReference>
<evidence type="ECO:0000256" key="1">
    <source>
        <dbReference type="ARBA" id="ARBA00004651"/>
    </source>
</evidence>
<dbReference type="PANTHER" id="PTHR34390">
    <property type="entry name" value="UPF0442 PROTEIN YJJB-RELATED"/>
    <property type="match status" value="1"/>
</dbReference>
<feature type="transmembrane region" description="Helical" evidence="9">
    <location>
        <begin position="423"/>
        <end position="441"/>
    </location>
</feature>
<dbReference type="RefSeq" id="WP_285332751.1">
    <property type="nucleotide sequence ID" value="NZ_JASODW010000003.1"/>
</dbReference>
<evidence type="ECO:0000256" key="6">
    <source>
        <dbReference type="ARBA" id="ARBA00023136"/>
    </source>
</evidence>
<feature type="compositionally biased region" description="Polar residues" evidence="8">
    <location>
        <begin position="130"/>
        <end position="141"/>
    </location>
</feature>
<proteinExistence type="inferred from homology"/>
<feature type="transmembrane region" description="Helical" evidence="9">
    <location>
        <begin position="603"/>
        <end position="625"/>
    </location>
</feature>
<keyword evidence="5 9" id="KW-1133">Transmembrane helix</keyword>
<organism evidence="12 13">
    <name type="scientific">Pseudoglutamicibacter cumminsii</name>
    <dbReference type="NCBI Taxonomy" id="156979"/>
    <lineage>
        <taxon>Bacteria</taxon>
        <taxon>Bacillati</taxon>
        <taxon>Actinomycetota</taxon>
        <taxon>Actinomycetes</taxon>
        <taxon>Micrococcales</taxon>
        <taxon>Micrococcaceae</taxon>
        <taxon>Pseudoglutamicibacter</taxon>
    </lineage>
</organism>
<feature type="compositionally biased region" description="Basic residues" evidence="8">
    <location>
        <begin position="166"/>
        <end position="183"/>
    </location>
</feature>
<gene>
    <name evidence="12" type="ORF">QP116_03485</name>
</gene>
<dbReference type="PANTHER" id="PTHR34390:SF1">
    <property type="entry name" value="SUCCINATE TRANSPORTER SUBUNIT YJJB-RELATED"/>
    <property type="match status" value="1"/>
</dbReference>
<feature type="transmembrane region" description="Helical" evidence="9">
    <location>
        <begin position="551"/>
        <end position="569"/>
    </location>
</feature>
<feature type="compositionally biased region" description="Basic and acidic residues" evidence="8">
    <location>
        <begin position="62"/>
        <end position="77"/>
    </location>
</feature>
<keyword evidence="6 9" id="KW-0472">Membrane</keyword>
<dbReference type="AlphaFoldDB" id="A0AAP4C5X0"/>
<feature type="domain" description="Threonine/Serine exporter ThrE" evidence="11">
    <location>
        <begin position="532"/>
        <end position="659"/>
    </location>
</feature>
<feature type="region of interest" description="Disordered" evidence="8">
    <location>
        <begin position="1"/>
        <end position="111"/>
    </location>
</feature>
<evidence type="ECO:0000256" key="3">
    <source>
        <dbReference type="ARBA" id="ARBA00022519"/>
    </source>
</evidence>
<dbReference type="InterPro" id="IPR010619">
    <property type="entry name" value="ThrE-like_N"/>
</dbReference>
<feature type="compositionally biased region" description="Pro residues" evidence="8">
    <location>
        <begin position="43"/>
        <end position="52"/>
    </location>
</feature>
<keyword evidence="2" id="KW-1003">Cell membrane</keyword>
<protein>
    <submittedName>
        <fullName evidence="12">Threonine/serine exporter family protein</fullName>
    </submittedName>
</protein>